<evidence type="ECO:0000256" key="4">
    <source>
        <dbReference type="ARBA" id="ARBA00023274"/>
    </source>
</evidence>
<dbReference type="AlphaFoldDB" id="A0A1T4P704"/>
<dbReference type="PANTHER" id="PTHR15892:SF2">
    <property type="entry name" value="LARGE RIBOSOMAL SUBUNIT PROTEIN UL30M"/>
    <property type="match status" value="1"/>
</dbReference>
<sequence length="58" mass="6448">MSNMLEITLVKSTIGATEKQCAVVRGLGLRRLHQTVSLVDTPETRGMVNKINHMLKVK</sequence>
<accession>A0A1T4P704</accession>
<evidence type="ECO:0000313" key="8">
    <source>
        <dbReference type="Proteomes" id="UP000190102"/>
    </source>
</evidence>
<keyword evidence="4" id="KW-0687">Ribonucleoprotein</keyword>
<dbReference type="InterPro" id="IPR016082">
    <property type="entry name" value="Ribosomal_uL30_ferredoxin-like"/>
</dbReference>
<dbReference type="PANTHER" id="PTHR15892">
    <property type="entry name" value="MITOCHONDRIAL RIBOSOMAL PROTEIN L30"/>
    <property type="match status" value="1"/>
</dbReference>
<evidence type="ECO:0000256" key="1">
    <source>
        <dbReference type="ARBA" id="ARBA00007594"/>
    </source>
</evidence>
<feature type="domain" description="Large ribosomal subunit protein uL30-like ferredoxin-like fold" evidence="6">
    <location>
        <begin position="6"/>
        <end position="54"/>
    </location>
</feature>
<dbReference type="HAMAP" id="MF_01371_B">
    <property type="entry name" value="Ribosomal_uL30_B"/>
    <property type="match status" value="1"/>
</dbReference>
<dbReference type="Gene3D" id="3.30.1390.20">
    <property type="entry name" value="Ribosomal protein L30, ferredoxin-like fold domain"/>
    <property type="match status" value="1"/>
</dbReference>
<evidence type="ECO:0000256" key="2">
    <source>
        <dbReference type="ARBA" id="ARBA00011838"/>
    </source>
</evidence>
<dbReference type="InterPro" id="IPR036919">
    <property type="entry name" value="Ribo_uL30_ferredoxin-like_sf"/>
</dbReference>
<proteinExistence type="inferred from homology"/>
<dbReference type="OrthoDB" id="9812790at2"/>
<comment type="similarity">
    <text evidence="1">Belongs to the universal ribosomal protein uL30 family.</text>
</comment>
<dbReference type="RefSeq" id="WP_078790147.1">
    <property type="nucleotide sequence ID" value="NZ_FUWR01000009.1"/>
</dbReference>
<keyword evidence="3 7" id="KW-0689">Ribosomal protein</keyword>
<keyword evidence="8" id="KW-1185">Reference proteome</keyword>
<protein>
    <recommendedName>
        <fullName evidence="5">50S ribosomal protein L30</fullName>
    </recommendedName>
</protein>
<dbReference type="CDD" id="cd01658">
    <property type="entry name" value="Ribosomal_L30"/>
    <property type="match status" value="1"/>
</dbReference>
<gene>
    <name evidence="7" type="ORF">SAMN02745119_01857</name>
</gene>
<dbReference type="NCBIfam" id="TIGR01308">
    <property type="entry name" value="rpmD_bact"/>
    <property type="match status" value="1"/>
</dbReference>
<dbReference type="InterPro" id="IPR005996">
    <property type="entry name" value="Ribosomal_uL30_bac-type"/>
</dbReference>
<dbReference type="EMBL" id="FUWR01000009">
    <property type="protein sequence ID" value="SJZ87181.1"/>
    <property type="molecule type" value="Genomic_DNA"/>
</dbReference>
<dbReference type="GO" id="GO:0006412">
    <property type="term" value="P:translation"/>
    <property type="evidence" value="ECO:0007669"/>
    <property type="project" value="InterPro"/>
</dbReference>
<dbReference type="STRING" id="115783.SAMN02745119_01857"/>
<reference evidence="8" key="1">
    <citation type="submission" date="2017-02" db="EMBL/GenBank/DDBJ databases">
        <authorList>
            <person name="Varghese N."/>
            <person name="Submissions S."/>
        </authorList>
    </citation>
    <scope>NUCLEOTIDE SEQUENCE [LARGE SCALE GENOMIC DNA]</scope>
    <source>
        <strain evidence="8">ATCC BAA-34</strain>
    </source>
</reference>
<comment type="subunit">
    <text evidence="2">Part of the 50S ribosomal subunit.</text>
</comment>
<evidence type="ECO:0000256" key="3">
    <source>
        <dbReference type="ARBA" id="ARBA00022980"/>
    </source>
</evidence>
<evidence type="ECO:0000259" key="6">
    <source>
        <dbReference type="Pfam" id="PF00327"/>
    </source>
</evidence>
<name>A0A1T4P704_9BACT</name>
<dbReference type="PIRSF" id="PIRSF002211">
    <property type="entry name" value="Ribosomal_L30_bac-type"/>
    <property type="match status" value="1"/>
</dbReference>
<dbReference type="Proteomes" id="UP000190102">
    <property type="component" value="Unassembled WGS sequence"/>
</dbReference>
<evidence type="ECO:0000256" key="5">
    <source>
        <dbReference type="ARBA" id="ARBA00035492"/>
    </source>
</evidence>
<organism evidence="7 8">
    <name type="scientific">Trichlorobacter thiogenes</name>
    <dbReference type="NCBI Taxonomy" id="115783"/>
    <lineage>
        <taxon>Bacteria</taxon>
        <taxon>Pseudomonadati</taxon>
        <taxon>Thermodesulfobacteriota</taxon>
        <taxon>Desulfuromonadia</taxon>
        <taxon>Geobacterales</taxon>
        <taxon>Geobacteraceae</taxon>
        <taxon>Trichlorobacter</taxon>
    </lineage>
</organism>
<dbReference type="SUPFAM" id="SSF55129">
    <property type="entry name" value="Ribosomal protein L30p/L7e"/>
    <property type="match status" value="1"/>
</dbReference>
<dbReference type="GO" id="GO:0003735">
    <property type="term" value="F:structural constituent of ribosome"/>
    <property type="evidence" value="ECO:0007669"/>
    <property type="project" value="InterPro"/>
</dbReference>
<dbReference type="GO" id="GO:0022625">
    <property type="term" value="C:cytosolic large ribosomal subunit"/>
    <property type="evidence" value="ECO:0007669"/>
    <property type="project" value="TreeGrafter"/>
</dbReference>
<evidence type="ECO:0000313" key="7">
    <source>
        <dbReference type="EMBL" id="SJZ87181.1"/>
    </source>
</evidence>
<dbReference type="Pfam" id="PF00327">
    <property type="entry name" value="Ribosomal_L30"/>
    <property type="match status" value="1"/>
</dbReference>